<dbReference type="Proteomes" id="UP000075714">
    <property type="component" value="Unassembled WGS sequence"/>
</dbReference>
<evidence type="ECO:0000256" key="1">
    <source>
        <dbReference type="SAM" id="MobiDB-lite"/>
    </source>
</evidence>
<keyword evidence="3" id="KW-1185">Reference proteome</keyword>
<reference evidence="3" key="1">
    <citation type="journal article" date="2016" name="Nat. Commun.">
        <title>The Gonium pectorale genome demonstrates co-option of cell cycle regulation during the evolution of multicellularity.</title>
        <authorList>
            <person name="Hanschen E.R."/>
            <person name="Marriage T.N."/>
            <person name="Ferris P.J."/>
            <person name="Hamaji T."/>
            <person name="Toyoda A."/>
            <person name="Fujiyama A."/>
            <person name="Neme R."/>
            <person name="Noguchi H."/>
            <person name="Minakuchi Y."/>
            <person name="Suzuki M."/>
            <person name="Kawai-Toyooka H."/>
            <person name="Smith D.R."/>
            <person name="Sparks H."/>
            <person name="Anderson J."/>
            <person name="Bakaric R."/>
            <person name="Luria V."/>
            <person name="Karger A."/>
            <person name="Kirschner M.W."/>
            <person name="Durand P.M."/>
            <person name="Michod R.E."/>
            <person name="Nozaki H."/>
            <person name="Olson B.J."/>
        </authorList>
    </citation>
    <scope>NUCLEOTIDE SEQUENCE [LARGE SCALE GENOMIC DNA]</scope>
    <source>
        <strain evidence="3">NIES-2863</strain>
    </source>
</reference>
<evidence type="ECO:0000313" key="3">
    <source>
        <dbReference type="Proteomes" id="UP000075714"/>
    </source>
</evidence>
<evidence type="ECO:0000313" key="2">
    <source>
        <dbReference type="EMBL" id="KXZ43804.1"/>
    </source>
</evidence>
<dbReference type="EMBL" id="LSYV01000081">
    <property type="protein sequence ID" value="KXZ43804.1"/>
    <property type="molecule type" value="Genomic_DNA"/>
</dbReference>
<dbReference type="OrthoDB" id="552816at2759"/>
<gene>
    <name evidence="2" type="ORF">GPECTOR_80g164</name>
</gene>
<name>A0A150G1V9_GONPE</name>
<comment type="caution">
    <text evidence="2">The sequence shown here is derived from an EMBL/GenBank/DDBJ whole genome shotgun (WGS) entry which is preliminary data.</text>
</comment>
<protein>
    <submittedName>
        <fullName evidence="2">Uncharacterized protein</fullName>
    </submittedName>
</protein>
<feature type="compositionally biased region" description="Low complexity" evidence="1">
    <location>
        <begin position="59"/>
        <end position="78"/>
    </location>
</feature>
<accession>A0A150G1V9</accession>
<proteinExistence type="predicted"/>
<sequence length="98" mass="10280">MELVAADGESDEAALAFQSEVLVDSRPLQLRSVITRTALHRPDGRVDVRYSFQDTVVTSARQSAPGSPGAGPARSGSPIGEAGRIGYGASSAWLHSQE</sequence>
<organism evidence="2 3">
    <name type="scientific">Gonium pectorale</name>
    <name type="common">Green alga</name>
    <dbReference type="NCBI Taxonomy" id="33097"/>
    <lineage>
        <taxon>Eukaryota</taxon>
        <taxon>Viridiplantae</taxon>
        <taxon>Chlorophyta</taxon>
        <taxon>core chlorophytes</taxon>
        <taxon>Chlorophyceae</taxon>
        <taxon>CS clade</taxon>
        <taxon>Chlamydomonadales</taxon>
        <taxon>Volvocaceae</taxon>
        <taxon>Gonium</taxon>
    </lineage>
</organism>
<feature type="region of interest" description="Disordered" evidence="1">
    <location>
        <begin position="59"/>
        <end position="83"/>
    </location>
</feature>
<dbReference type="AlphaFoldDB" id="A0A150G1V9"/>